<evidence type="ECO:0000259" key="1">
    <source>
        <dbReference type="PROSITE" id="PS51819"/>
    </source>
</evidence>
<dbReference type="InterPro" id="IPR029068">
    <property type="entry name" value="Glyas_Bleomycin-R_OHBP_Dase"/>
</dbReference>
<dbReference type="OrthoDB" id="9807407at2"/>
<dbReference type="CDD" id="cd07262">
    <property type="entry name" value="VOC_like"/>
    <property type="match status" value="1"/>
</dbReference>
<evidence type="ECO:0000313" key="2">
    <source>
        <dbReference type="EMBL" id="OAM77995.1"/>
    </source>
</evidence>
<dbReference type="Gene3D" id="3.10.180.10">
    <property type="entry name" value="2,3-Dihydroxybiphenyl 1,2-Dioxygenase, domain 1"/>
    <property type="match status" value="1"/>
</dbReference>
<protein>
    <recommendedName>
        <fullName evidence="1">VOC domain-containing protein</fullName>
    </recommendedName>
</protein>
<keyword evidence="3" id="KW-1185">Reference proteome</keyword>
<evidence type="ECO:0000313" key="3">
    <source>
        <dbReference type="Proteomes" id="UP000078389"/>
    </source>
</evidence>
<gene>
    <name evidence="2" type="ORF">A3840_07520</name>
</gene>
<dbReference type="Proteomes" id="UP000078389">
    <property type="component" value="Unassembled WGS sequence"/>
</dbReference>
<sequence>MFDHTGIVVTDLARARRFYDAIATAFGLQTADNGPEAFLFGKSAEEPIPYLWVGTTRPSYWIEGSRAGINQMHVAFRAESKAMVQAFYQAALAHGGRDNGAPGPRQGAGDYYGAFVLDPDGNNIEACCRGEAAH</sequence>
<dbReference type="STRING" id="1770058.A3840_07520"/>
<proteinExistence type="predicted"/>
<accession>A0A178I1B0</accession>
<dbReference type="PROSITE" id="PS51819">
    <property type="entry name" value="VOC"/>
    <property type="match status" value="1"/>
</dbReference>
<dbReference type="RefSeq" id="WP_067454249.1">
    <property type="nucleotide sequence ID" value="NZ_LVVY01000074.1"/>
</dbReference>
<feature type="domain" description="VOC" evidence="1">
    <location>
        <begin position="1"/>
        <end position="129"/>
    </location>
</feature>
<dbReference type="PANTHER" id="PTHR35006">
    <property type="entry name" value="GLYOXALASE FAMILY PROTEIN (AFU_ORTHOLOGUE AFUA_5G14830)"/>
    <property type="match status" value="1"/>
</dbReference>
<dbReference type="Pfam" id="PF00903">
    <property type="entry name" value="Glyoxalase"/>
    <property type="match status" value="1"/>
</dbReference>
<name>A0A178I1B0_9HYPH</name>
<dbReference type="AlphaFoldDB" id="A0A178I1B0"/>
<dbReference type="EMBL" id="LVVY01000074">
    <property type="protein sequence ID" value="OAM77995.1"/>
    <property type="molecule type" value="Genomic_DNA"/>
</dbReference>
<dbReference type="InterPro" id="IPR037523">
    <property type="entry name" value="VOC_core"/>
</dbReference>
<organism evidence="2 3">
    <name type="scientific">Devosia elaeis</name>
    <dbReference type="NCBI Taxonomy" id="1770058"/>
    <lineage>
        <taxon>Bacteria</taxon>
        <taxon>Pseudomonadati</taxon>
        <taxon>Pseudomonadota</taxon>
        <taxon>Alphaproteobacteria</taxon>
        <taxon>Hyphomicrobiales</taxon>
        <taxon>Devosiaceae</taxon>
        <taxon>Devosia</taxon>
    </lineage>
</organism>
<dbReference type="InterPro" id="IPR004360">
    <property type="entry name" value="Glyas_Fos-R_dOase_dom"/>
</dbReference>
<dbReference type="PANTHER" id="PTHR35006:SF2">
    <property type="entry name" value="GLYOXALASE FAMILY PROTEIN (AFU_ORTHOLOGUE AFUA_5G14830)"/>
    <property type="match status" value="1"/>
</dbReference>
<comment type="caution">
    <text evidence="2">The sequence shown here is derived from an EMBL/GenBank/DDBJ whole genome shotgun (WGS) entry which is preliminary data.</text>
</comment>
<reference evidence="2 3" key="1">
    <citation type="submission" date="2016-03" db="EMBL/GenBank/DDBJ databases">
        <title>Genome sequencing of Devosia sp. S37.</title>
        <authorList>
            <person name="Mohd Nor M."/>
        </authorList>
    </citation>
    <scope>NUCLEOTIDE SEQUENCE [LARGE SCALE GENOMIC DNA]</scope>
    <source>
        <strain evidence="2 3">S37</strain>
    </source>
</reference>
<dbReference type="SUPFAM" id="SSF54593">
    <property type="entry name" value="Glyoxalase/Bleomycin resistance protein/Dihydroxybiphenyl dioxygenase"/>
    <property type="match status" value="1"/>
</dbReference>